<feature type="domain" description="Histidine kinase" evidence="15">
    <location>
        <begin position="327"/>
        <end position="585"/>
    </location>
</feature>
<comment type="subcellular location">
    <subcellularLocation>
        <location evidence="2">Cell membrane</location>
        <topology evidence="2">Multi-pass membrane protein</topology>
    </subcellularLocation>
</comment>
<gene>
    <name evidence="17" type="ORF">SAMN06269185_0629</name>
</gene>
<dbReference type="GO" id="GO:0004673">
    <property type="term" value="F:protein histidine kinase activity"/>
    <property type="evidence" value="ECO:0007669"/>
    <property type="project" value="UniProtKB-EC"/>
</dbReference>
<dbReference type="RefSeq" id="WP_097007634.1">
    <property type="nucleotide sequence ID" value="NZ_OBEJ01000001.1"/>
</dbReference>
<evidence type="ECO:0000256" key="3">
    <source>
        <dbReference type="ARBA" id="ARBA00012438"/>
    </source>
</evidence>
<dbReference type="GO" id="GO:0005524">
    <property type="term" value="F:ATP binding"/>
    <property type="evidence" value="ECO:0007669"/>
    <property type="project" value="UniProtKB-KW"/>
</dbReference>
<dbReference type="SUPFAM" id="SSF55874">
    <property type="entry name" value="ATPase domain of HSP90 chaperone/DNA topoisomerase II/histidine kinase"/>
    <property type="match status" value="1"/>
</dbReference>
<evidence type="ECO:0000256" key="8">
    <source>
        <dbReference type="ARBA" id="ARBA00022741"/>
    </source>
</evidence>
<evidence type="ECO:0000256" key="14">
    <source>
        <dbReference type="SAM" id="Phobius"/>
    </source>
</evidence>
<evidence type="ECO:0000256" key="5">
    <source>
        <dbReference type="ARBA" id="ARBA00022553"/>
    </source>
</evidence>
<dbReference type="EMBL" id="OBEJ01000001">
    <property type="protein sequence ID" value="SNZ04641.1"/>
    <property type="molecule type" value="Genomic_DNA"/>
</dbReference>
<dbReference type="EC" id="2.7.13.3" evidence="3"/>
<keyword evidence="18" id="KW-1185">Reference proteome</keyword>
<dbReference type="InterPro" id="IPR050980">
    <property type="entry name" value="2C_sensor_his_kinase"/>
</dbReference>
<evidence type="ECO:0000256" key="11">
    <source>
        <dbReference type="ARBA" id="ARBA00022989"/>
    </source>
</evidence>
<comment type="catalytic activity">
    <reaction evidence="1">
        <text>ATP + protein L-histidine = ADP + protein N-phospho-L-histidine.</text>
        <dbReference type="EC" id="2.7.13.3"/>
    </reaction>
</comment>
<evidence type="ECO:0000256" key="10">
    <source>
        <dbReference type="ARBA" id="ARBA00022840"/>
    </source>
</evidence>
<keyword evidence="8" id="KW-0547">Nucleotide-binding</keyword>
<keyword evidence="7 14" id="KW-0812">Transmembrane</keyword>
<keyword evidence="11 14" id="KW-1133">Transmembrane helix</keyword>
<accession>A0A285NAE6</accession>
<dbReference type="InterPro" id="IPR033479">
    <property type="entry name" value="dCache_1"/>
</dbReference>
<dbReference type="CDD" id="cd12914">
    <property type="entry name" value="PDC1_DGC_like"/>
    <property type="match status" value="1"/>
</dbReference>
<dbReference type="PANTHER" id="PTHR44936">
    <property type="entry name" value="SENSOR PROTEIN CREC"/>
    <property type="match status" value="1"/>
</dbReference>
<keyword evidence="4" id="KW-1003">Cell membrane</keyword>
<dbReference type="SMART" id="SM00387">
    <property type="entry name" value="HATPase_c"/>
    <property type="match status" value="1"/>
</dbReference>
<feature type="domain" description="HAMP" evidence="16">
    <location>
        <begin position="267"/>
        <end position="319"/>
    </location>
</feature>
<dbReference type="InterPro" id="IPR005467">
    <property type="entry name" value="His_kinase_dom"/>
</dbReference>
<dbReference type="Pfam" id="PF02518">
    <property type="entry name" value="HATPase_c"/>
    <property type="match status" value="1"/>
</dbReference>
<name>A0A285NAE6_NATPI</name>
<evidence type="ECO:0000256" key="9">
    <source>
        <dbReference type="ARBA" id="ARBA00022777"/>
    </source>
</evidence>
<evidence type="ECO:0000313" key="17">
    <source>
        <dbReference type="EMBL" id="SNZ04641.1"/>
    </source>
</evidence>
<dbReference type="Pfam" id="PF02743">
    <property type="entry name" value="dCache_1"/>
    <property type="match status" value="1"/>
</dbReference>
<keyword evidence="6" id="KW-0808">Transferase</keyword>
<evidence type="ECO:0000313" key="18">
    <source>
        <dbReference type="Proteomes" id="UP000219453"/>
    </source>
</evidence>
<dbReference type="AlphaFoldDB" id="A0A285NAE6"/>
<keyword evidence="5" id="KW-0597">Phosphoprotein</keyword>
<keyword evidence="10" id="KW-0067">ATP-binding</keyword>
<dbReference type="InterPro" id="IPR003594">
    <property type="entry name" value="HATPase_dom"/>
</dbReference>
<evidence type="ECO:0000259" key="16">
    <source>
        <dbReference type="PROSITE" id="PS50885"/>
    </source>
</evidence>
<feature type="transmembrane region" description="Helical" evidence="14">
    <location>
        <begin position="243"/>
        <end position="266"/>
    </location>
</feature>
<dbReference type="PROSITE" id="PS50109">
    <property type="entry name" value="HIS_KIN"/>
    <property type="match status" value="1"/>
</dbReference>
<evidence type="ECO:0000256" key="2">
    <source>
        <dbReference type="ARBA" id="ARBA00004651"/>
    </source>
</evidence>
<proteinExistence type="predicted"/>
<organism evidence="17 18">
    <name type="scientific">Natronoarchaeum philippinense</name>
    <dbReference type="NCBI Taxonomy" id="558529"/>
    <lineage>
        <taxon>Archaea</taxon>
        <taxon>Methanobacteriati</taxon>
        <taxon>Methanobacteriota</taxon>
        <taxon>Stenosarchaea group</taxon>
        <taxon>Halobacteria</taxon>
        <taxon>Halobacteriales</taxon>
        <taxon>Natronoarchaeaceae</taxon>
    </lineage>
</organism>
<dbReference type="Proteomes" id="UP000219453">
    <property type="component" value="Unassembled WGS sequence"/>
</dbReference>
<dbReference type="PANTHER" id="PTHR44936:SF10">
    <property type="entry name" value="SENSOR PROTEIN RSTB"/>
    <property type="match status" value="1"/>
</dbReference>
<evidence type="ECO:0000259" key="15">
    <source>
        <dbReference type="PROSITE" id="PS50109"/>
    </source>
</evidence>
<dbReference type="OrthoDB" id="327291at2157"/>
<protein>
    <recommendedName>
        <fullName evidence="3">histidine kinase</fullName>
        <ecNumber evidence="3">2.7.13.3</ecNumber>
    </recommendedName>
</protein>
<dbReference type="GO" id="GO:0005886">
    <property type="term" value="C:plasma membrane"/>
    <property type="evidence" value="ECO:0007669"/>
    <property type="project" value="UniProtKB-SubCell"/>
</dbReference>
<dbReference type="InterPro" id="IPR036890">
    <property type="entry name" value="HATPase_C_sf"/>
</dbReference>
<dbReference type="Gene3D" id="3.30.450.20">
    <property type="entry name" value="PAS domain"/>
    <property type="match status" value="1"/>
</dbReference>
<evidence type="ECO:0000256" key="12">
    <source>
        <dbReference type="ARBA" id="ARBA00023136"/>
    </source>
</evidence>
<keyword evidence="12 14" id="KW-0472">Membrane</keyword>
<evidence type="ECO:0000256" key="7">
    <source>
        <dbReference type="ARBA" id="ARBA00022692"/>
    </source>
</evidence>
<evidence type="ECO:0000256" key="13">
    <source>
        <dbReference type="ARBA" id="ARBA00023224"/>
    </source>
</evidence>
<dbReference type="GO" id="GO:0007165">
    <property type="term" value="P:signal transduction"/>
    <property type="evidence" value="ECO:0007669"/>
    <property type="project" value="UniProtKB-KW"/>
</dbReference>
<reference evidence="17 18" key="1">
    <citation type="submission" date="2017-09" db="EMBL/GenBank/DDBJ databases">
        <authorList>
            <person name="Ehlers B."/>
            <person name="Leendertz F.H."/>
        </authorList>
    </citation>
    <scope>NUCLEOTIDE SEQUENCE [LARGE SCALE GENOMIC DNA]</scope>
    <source>
        <strain evidence="17 18">DSM 27208</strain>
    </source>
</reference>
<dbReference type="Gene3D" id="1.10.287.130">
    <property type="match status" value="1"/>
</dbReference>
<sequence length="590" mass="62953">MQLRRKFLLALVLVAVTIAGVLVITFDSQRDAAVESAQADAVERAELTASTIDQQLSDKQRTISVAAEHPAVIDHGSSAQHERLVSIREETEFDGVSVVAANGTMVALATANGSSEQDAVGQNYGDRQYVQRALAGEVSISEPFRARTGNRIVVVSAPIRSDGDIVGALNGAFYLADSALFQIIDQQRGADTSVEITAGGEPLYAGSDGVESNIRGSAAVDATGWTVTVERRQSAVTGQIRRLGVAQAVTGIVMLAAVALFGLWIYRLDIRQAERLRDQFRRIEAREYDSRVDLSGSTEWSEIGRGINRLTESLARREQMLLVLNRLLRHNLRNSLNVIVGRSGLIAAGADDGSETDERTREHAEEIRSAADELLDLSARARKTEALIADDRHRVGTPVDITAVVADRVAAFRDDNPEATVEVETPQRACAAIGTEFSTVLDELLSNTVDHAGPSPSVCVTVERIDADVYEHLDADQRWHGATSPRPDGGSDDAAVCPGQTLAGESAGAAETGTGSIELRVADDGPGVPPDERAVLSGEREIDPLHHTSGLGLWLTGWIVSQAGGSIQIDVDDGTTVVVRLPATPVEGDT</sequence>
<dbReference type="Gene3D" id="3.30.565.10">
    <property type="entry name" value="Histidine kinase-like ATPase, C-terminal domain"/>
    <property type="match status" value="1"/>
</dbReference>
<keyword evidence="13" id="KW-0807">Transducer</keyword>
<evidence type="ECO:0000256" key="4">
    <source>
        <dbReference type="ARBA" id="ARBA00022475"/>
    </source>
</evidence>
<dbReference type="InterPro" id="IPR003660">
    <property type="entry name" value="HAMP_dom"/>
</dbReference>
<keyword evidence="9 17" id="KW-0418">Kinase</keyword>
<evidence type="ECO:0000256" key="1">
    <source>
        <dbReference type="ARBA" id="ARBA00000085"/>
    </source>
</evidence>
<evidence type="ECO:0000256" key="6">
    <source>
        <dbReference type="ARBA" id="ARBA00022679"/>
    </source>
</evidence>
<dbReference type="PROSITE" id="PS50885">
    <property type="entry name" value="HAMP"/>
    <property type="match status" value="1"/>
</dbReference>